<dbReference type="HOGENOM" id="CLU_1273876_0_0_1"/>
<protein>
    <submittedName>
        <fullName evidence="2">Uncharacterized protein</fullName>
    </submittedName>
</protein>
<feature type="region of interest" description="Disordered" evidence="1">
    <location>
        <begin position="115"/>
        <end position="146"/>
    </location>
</feature>
<feature type="compositionally biased region" description="Polar residues" evidence="1">
    <location>
        <begin position="66"/>
        <end position="75"/>
    </location>
</feature>
<name>A0A0D9WEV3_9ORYZ</name>
<proteinExistence type="predicted"/>
<reference evidence="3" key="2">
    <citation type="submission" date="2013-12" db="EMBL/GenBank/DDBJ databases">
        <authorList>
            <person name="Yu Y."/>
            <person name="Lee S."/>
            <person name="de Baynast K."/>
            <person name="Wissotski M."/>
            <person name="Liu L."/>
            <person name="Talag J."/>
            <person name="Goicoechea J."/>
            <person name="Angelova A."/>
            <person name="Jetty R."/>
            <person name="Kudrna D."/>
            <person name="Golser W."/>
            <person name="Rivera L."/>
            <person name="Zhang J."/>
            <person name="Wing R."/>
        </authorList>
    </citation>
    <scope>NUCLEOTIDE SEQUENCE</scope>
</reference>
<evidence type="ECO:0000313" key="3">
    <source>
        <dbReference type="Proteomes" id="UP000032180"/>
    </source>
</evidence>
<reference evidence="2 3" key="1">
    <citation type="submission" date="2012-08" db="EMBL/GenBank/DDBJ databases">
        <title>Oryza genome evolution.</title>
        <authorList>
            <person name="Wing R.A."/>
        </authorList>
    </citation>
    <scope>NUCLEOTIDE SEQUENCE</scope>
</reference>
<sequence>MGNNTAVIFKFSVPIGNGVLGDVTNLSVGEIRRNRERERYAALSDEQKKARLAKNRQYKQQHKHQPTTSLPGTLDNITNLSAIELRRKHGRERYASLTVEQKENWLQKMRERYQRNKSSVSSSENINHPPPITPRRLPFTDNTGCQPTRPVVTPRRLPFTSDVFDSFSCEPTGIIDPTTQDNIMGIAVSSEYTGIETMQPAVTPRRLPFILFFCGERVRFH</sequence>
<evidence type="ECO:0000313" key="2">
    <source>
        <dbReference type="EnsemblPlants" id="LPERR05G08610.3"/>
    </source>
</evidence>
<dbReference type="AlphaFoldDB" id="A0A0D9WEV3"/>
<accession>A0A0D9WEV3</accession>
<reference evidence="2" key="3">
    <citation type="submission" date="2015-04" db="UniProtKB">
        <authorList>
            <consortium name="EnsemblPlants"/>
        </authorList>
    </citation>
    <scope>IDENTIFICATION</scope>
</reference>
<keyword evidence="3" id="KW-1185">Reference proteome</keyword>
<evidence type="ECO:0000256" key="1">
    <source>
        <dbReference type="SAM" id="MobiDB-lite"/>
    </source>
</evidence>
<dbReference type="Gramene" id="LPERR05G08610.3">
    <property type="protein sequence ID" value="LPERR05G08610.3"/>
    <property type="gene ID" value="LPERR05G08610"/>
</dbReference>
<feature type="compositionally biased region" description="Polar residues" evidence="1">
    <location>
        <begin position="116"/>
        <end position="126"/>
    </location>
</feature>
<dbReference type="Proteomes" id="UP000032180">
    <property type="component" value="Chromosome 5"/>
</dbReference>
<organism evidence="2 3">
    <name type="scientific">Leersia perrieri</name>
    <dbReference type="NCBI Taxonomy" id="77586"/>
    <lineage>
        <taxon>Eukaryota</taxon>
        <taxon>Viridiplantae</taxon>
        <taxon>Streptophyta</taxon>
        <taxon>Embryophyta</taxon>
        <taxon>Tracheophyta</taxon>
        <taxon>Spermatophyta</taxon>
        <taxon>Magnoliopsida</taxon>
        <taxon>Liliopsida</taxon>
        <taxon>Poales</taxon>
        <taxon>Poaceae</taxon>
        <taxon>BOP clade</taxon>
        <taxon>Oryzoideae</taxon>
        <taxon>Oryzeae</taxon>
        <taxon>Oryzinae</taxon>
        <taxon>Leersia</taxon>
    </lineage>
</organism>
<dbReference type="EnsemblPlants" id="LPERR05G08610.3">
    <property type="protein sequence ID" value="LPERR05G08610.3"/>
    <property type="gene ID" value="LPERR05G08610"/>
</dbReference>
<feature type="region of interest" description="Disordered" evidence="1">
    <location>
        <begin position="55"/>
        <end position="75"/>
    </location>
</feature>
<feature type="compositionally biased region" description="Basic residues" evidence="1">
    <location>
        <begin position="55"/>
        <end position="65"/>
    </location>
</feature>